<evidence type="ECO:0000256" key="4">
    <source>
        <dbReference type="ARBA" id="ARBA00022692"/>
    </source>
</evidence>
<proteinExistence type="inferred from homology"/>
<comment type="similarity">
    <text evidence="2">Belongs to the peptidase U48 family.</text>
</comment>
<feature type="transmembrane region" description="Helical" evidence="12">
    <location>
        <begin position="285"/>
        <end position="301"/>
    </location>
</feature>
<evidence type="ECO:0000256" key="7">
    <source>
        <dbReference type="ARBA" id="ARBA00022989"/>
    </source>
</evidence>
<feature type="transmembrane region" description="Helical" evidence="12">
    <location>
        <begin position="72"/>
        <end position="93"/>
    </location>
</feature>
<evidence type="ECO:0000256" key="3">
    <source>
        <dbReference type="ARBA" id="ARBA00022670"/>
    </source>
</evidence>
<feature type="transmembrane region" description="Helical" evidence="12">
    <location>
        <begin position="321"/>
        <end position="339"/>
    </location>
</feature>
<evidence type="ECO:0000256" key="10">
    <source>
        <dbReference type="ARBA" id="ARBA00049729"/>
    </source>
</evidence>
<evidence type="ECO:0000313" key="14">
    <source>
        <dbReference type="EMBL" id="KAK7468376.1"/>
    </source>
</evidence>
<dbReference type="EMBL" id="JBANRG010000003">
    <property type="protein sequence ID" value="KAK7468376.1"/>
    <property type="molecule type" value="Genomic_DNA"/>
</dbReference>
<dbReference type="PANTHER" id="PTHR13046:SF0">
    <property type="entry name" value="CAAX PRENYL PROTEASE 2"/>
    <property type="match status" value="1"/>
</dbReference>
<dbReference type="Proteomes" id="UP001498398">
    <property type="component" value="Unassembled WGS sequence"/>
</dbReference>
<dbReference type="Pfam" id="PF02517">
    <property type="entry name" value="Rce1-like"/>
    <property type="match status" value="1"/>
</dbReference>
<accession>A0ABR1JVJ6</accession>
<keyword evidence="7 12" id="KW-1133">Transmembrane helix</keyword>
<evidence type="ECO:0000256" key="9">
    <source>
        <dbReference type="ARBA" id="ARBA00047280"/>
    </source>
</evidence>
<keyword evidence="5" id="KW-0378">Hydrolase</keyword>
<evidence type="ECO:0000256" key="8">
    <source>
        <dbReference type="ARBA" id="ARBA00023136"/>
    </source>
</evidence>
<name>A0ABR1JVJ6_9AGAR</name>
<keyword evidence="4 12" id="KW-0812">Transmembrane</keyword>
<feature type="compositionally biased region" description="Basic and acidic residues" evidence="11">
    <location>
        <begin position="39"/>
        <end position="60"/>
    </location>
</feature>
<dbReference type="InterPro" id="IPR039731">
    <property type="entry name" value="Rce1"/>
</dbReference>
<evidence type="ECO:0000256" key="5">
    <source>
        <dbReference type="ARBA" id="ARBA00022801"/>
    </source>
</evidence>
<comment type="catalytic activity">
    <reaction evidence="9">
        <text>Hydrolyzes the peptide bond -P2-(S-farnesyl or geranylgeranyl)C-P1'-P2'-P3'-COOH where P1' and P2' are amino acids with aliphatic sidechains and P3' is any C-terminal residue.</text>
        <dbReference type="EC" id="3.4.26.1"/>
    </reaction>
</comment>
<evidence type="ECO:0000313" key="15">
    <source>
        <dbReference type="Proteomes" id="UP001498398"/>
    </source>
</evidence>
<dbReference type="EC" id="3.4.26.1" evidence="10"/>
<feature type="transmembrane region" description="Helical" evidence="12">
    <location>
        <begin position="6"/>
        <end position="25"/>
    </location>
</feature>
<reference evidence="14 15" key="1">
    <citation type="submission" date="2024-01" db="EMBL/GenBank/DDBJ databases">
        <title>A draft genome for the cacao thread blight pathogen Marasmiellus scandens.</title>
        <authorList>
            <person name="Baruah I.K."/>
            <person name="Leung J."/>
            <person name="Bukari Y."/>
            <person name="Amoako-Attah I."/>
            <person name="Meinhardt L.W."/>
            <person name="Bailey B.A."/>
            <person name="Cohen S.P."/>
        </authorList>
    </citation>
    <scope>NUCLEOTIDE SEQUENCE [LARGE SCALE GENOMIC DNA]</scope>
    <source>
        <strain evidence="14 15">GH-19</strain>
    </source>
</reference>
<feature type="domain" description="CAAX prenyl protease 2/Lysostaphin resistance protein A-like" evidence="13">
    <location>
        <begin position="169"/>
        <end position="299"/>
    </location>
</feature>
<organism evidence="14 15">
    <name type="scientific">Marasmiellus scandens</name>
    <dbReference type="NCBI Taxonomy" id="2682957"/>
    <lineage>
        <taxon>Eukaryota</taxon>
        <taxon>Fungi</taxon>
        <taxon>Dikarya</taxon>
        <taxon>Basidiomycota</taxon>
        <taxon>Agaricomycotina</taxon>
        <taxon>Agaricomycetes</taxon>
        <taxon>Agaricomycetidae</taxon>
        <taxon>Agaricales</taxon>
        <taxon>Marasmiineae</taxon>
        <taxon>Omphalotaceae</taxon>
        <taxon>Marasmiellus</taxon>
    </lineage>
</organism>
<evidence type="ECO:0000256" key="11">
    <source>
        <dbReference type="SAM" id="MobiDB-lite"/>
    </source>
</evidence>
<gene>
    <name evidence="14" type="primary">RCE1_1</name>
    <name evidence="14" type="ORF">VKT23_002892</name>
</gene>
<comment type="subcellular location">
    <subcellularLocation>
        <location evidence="1">Endoplasmic reticulum membrane</location>
        <topology evidence="1">Multi-pass membrane protein</topology>
    </subcellularLocation>
</comment>
<feature type="region of interest" description="Disordered" evidence="11">
    <location>
        <begin position="36"/>
        <end position="60"/>
    </location>
</feature>
<keyword evidence="8 12" id="KW-0472">Membrane</keyword>
<dbReference type="GO" id="GO:0008233">
    <property type="term" value="F:peptidase activity"/>
    <property type="evidence" value="ECO:0007669"/>
    <property type="project" value="UniProtKB-KW"/>
</dbReference>
<keyword evidence="3 14" id="KW-0645">Protease</keyword>
<keyword evidence="15" id="KW-1185">Reference proteome</keyword>
<dbReference type="PANTHER" id="PTHR13046">
    <property type="entry name" value="PROTEASE U48 CAAX PRENYL PROTEASE RCE1"/>
    <property type="match status" value="1"/>
</dbReference>
<dbReference type="GO" id="GO:0006508">
    <property type="term" value="P:proteolysis"/>
    <property type="evidence" value="ECO:0007669"/>
    <property type="project" value="UniProtKB-KW"/>
</dbReference>
<comment type="caution">
    <text evidence="14">The sequence shown here is derived from an EMBL/GenBank/DDBJ whole genome shotgun (WGS) entry which is preliminary data.</text>
</comment>
<evidence type="ECO:0000259" key="13">
    <source>
        <dbReference type="Pfam" id="PF02517"/>
    </source>
</evidence>
<feature type="transmembrane region" description="Helical" evidence="12">
    <location>
        <begin position="126"/>
        <end position="145"/>
    </location>
</feature>
<evidence type="ECO:0000256" key="6">
    <source>
        <dbReference type="ARBA" id="ARBA00022824"/>
    </source>
</evidence>
<sequence length="347" mass="38140">MSLSTTSAHLLGLTYAGVYVGSLYVSKYGRTVFTSVTRPGREGTRGEQEEEKRRVSVQERSRDDPTVIRARLTAVSFATLGCLVLACVIVAQVEYGSLGWHSLQTSVTDASVLLGLRLPPFNLSSLLPHFVIPALFLGPLTALFIDSLPGSHTFRSGNLQPFLTDPFSLISIRNYIIAPITEELVFRSCILSTYLFAFSSTPSLTSTKIIFLSPLHFGLAHLHHAWEAYNRFGRTRAALKRAVLQSTFQMVYTTVFGSLCAFLWLRGVPSLSESARTVYSSRAPSVYAPITAHIFCNLMGFPDFSGDIYRARARLGPIGGVLVRIAYLGGVGLFGWAVWSEKGRGLW</sequence>
<keyword evidence="6" id="KW-0256">Endoplasmic reticulum</keyword>
<evidence type="ECO:0000256" key="12">
    <source>
        <dbReference type="SAM" id="Phobius"/>
    </source>
</evidence>
<feature type="transmembrane region" description="Helical" evidence="12">
    <location>
        <begin position="242"/>
        <end position="265"/>
    </location>
</feature>
<evidence type="ECO:0000256" key="1">
    <source>
        <dbReference type="ARBA" id="ARBA00004477"/>
    </source>
</evidence>
<dbReference type="InterPro" id="IPR003675">
    <property type="entry name" value="Rce1/LyrA-like_dom"/>
</dbReference>
<evidence type="ECO:0000256" key="2">
    <source>
        <dbReference type="ARBA" id="ARBA00006897"/>
    </source>
</evidence>
<protein>
    <recommendedName>
        <fullName evidence="10">intramembrane prenyl-peptidase Rce1</fullName>
        <ecNumber evidence="10">3.4.26.1</ecNumber>
    </recommendedName>
</protein>